<dbReference type="Proteomes" id="UP000295334">
    <property type="component" value="Unassembled WGS sequence"/>
</dbReference>
<dbReference type="AlphaFoldDB" id="A0A4R1BDF3"/>
<evidence type="ECO:0000256" key="1">
    <source>
        <dbReference type="SAM" id="SignalP"/>
    </source>
</evidence>
<gene>
    <name evidence="2" type="ORF">EPD60_07925</name>
</gene>
<comment type="caution">
    <text evidence="2">The sequence shown here is derived from an EMBL/GenBank/DDBJ whole genome shotgun (WGS) entry which is preliminary data.</text>
</comment>
<protein>
    <submittedName>
        <fullName evidence="2">M1 family peptidase</fullName>
    </submittedName>
</protein>
<organism evidence="2 3">
    <name type="scientific">Flaviaesturariibacter flavus</name>
    <dbReference type="NCBI Taxonomy" id="2502780"/>
    <lineage>
        <taxon>Bacteria</taxon>
        <taxon>Pseudomonadati</taxon>
        <taxon>Bacteroidota</taxon>
        <taxon>Chitinophagia</taxon>
        <taxon>Chitinophagales</taxon>
        <taxon>Chitinophagaceae</taxon>
        <taxon>Flaviaestuariibacter</taxon>
    </lineage>
</organism>
<feature type="non-terminal residue" evidence="2">
    <location>
        <position position="349"/>
    </location>
</feature>
<sequence length="349" mass="38714">MKSAIASLALLVATTAAAQQQPLYMPRNIQQAYAAGTRSPDGAPGKNYWQNKGRYNIEVKVTPPNKTVTGTETIVYTNHSPNTLNRLTIKLIQNIHQPGASRMGAAARDYLTGGINIDRYTENGVEKKVRANTVRTFMDVPLTKKLAPGDSVTLTVNWHYDVSQESGREGRLDSTSFFLAYFYPRVAVYDDTHGWDRMDFVEAQEFYNDFNDYEVAVTVPANFMVWGTGMLQNAGAVLQPAYLEKYNRSLTSDAVINVVTKADLAAGGITAPTTNTWRFAATHVPDAAFCISDHYVWDAASVVVDKATGRRASCQSAYIDSAANFHHQVRYIQHSLDFYSNRWPGVAYP</sequence>
<keyword evidence="1" id="KW-0732">Signal</keyword>
<feature type="chain" id="PRO_5020431485" evidence="1">
    <location>
        <begin position="19"/>
        <end position="349"/>
    </location>
</feature>
<name>A0A4R1BDF3_9BACT</name>
<proteinExistence type="predicted"/>
<reference evidence="2 3" key="1">
    <citation type="submission" date="2019-03" db="EMBL/GenBank/DDBJ databases">
        <authorList>
            <person name="Kim M.K.M."/>
        </authorList>
    </citation>
    <scope>NUCLEOTIDE SEQUENCE [LARGE SCALE GENOMIC DNA]</scope>
    <source>
        <strain evidence="2 3">17J68-12</strain>
    </source>
</reference>
<evidence type="ECO:0000313" key="3">
    <source>
        <dbReference type="Proteomes" id="UP000295334"/>
    </source>
</evidence>
<accession>A0A4R1BDF3</accession>
<feature type="signal peptide" evidence="1">
    <location>
        <begin position="1"/>
        <end position="18"/>
    </location>
</feature>
<keyword evidence="3" id="KW-1185">Reference proteome</keyword>
<dbReference type="EMBL" id="SJZI01000033">
    <property type="protein sequence ID" value="TCJ15111.1"/>
    <property type="molecule type" value="Genomic_DNA"/>
</dbReference>
<evidence type="ECO:0000313" key="2">
    <source>
        <dbReference type="EMBL" id="TCJ15111.1"/>
    </source>
</evidence>